<gene>
    <name evidence="1" type="ORF">Tco_0804427</name>
</gene>
<dbReference type="Proteomes" id="UP001151760">
    <property type="component" value="Unassembled WGS sequence"/>
</dbReference>
<protein>
    <submittedName>
        <fullName evidence="1">Uncharacterized protein</fullName>
    </submittedName>
</protein>
<keyword evidence="2" id="KW-1185">Reference proteome</keyword>
<reference evidence="1" key="2">
    <citation type="submission" date="2022-01" db="EMBL/GenBank/DDBJ databases">
        <authorList>
            <person name="Yamashiro T."/>
            <person name="Shiraishi A."/>
            <person name="Satake H."/>
            <person name="Nakayama K."/>
        </authorList>
    </citation>
    <scope>NUCLEOTIDE SEQUENCE</scope>
</reference>
<accession>A0ABQ5A4A0</accession>
<comment type="caution">
    <text evidence="1">The sequence shown here is derived from an EMBL/GenBank/DDBJ whole genome shotgun (WGS) entry which is preliminary data.</text>
</comment>
<reference evidence="1" key="1">
    <citation type="journal article" date="2022" name="Int. J. Mol. Sci.">
        <title>Draft Genome of Tanacetum Coccineum: Genomic Comparison of Closely Related Tanacetum-Family Plants.</title>
        <authorList>
            <person name="Yamashiro T."/>
            <person name="Shiraishi A."/>
            <person name="Nakayama K."/>
            <person name="Satake H."/>
        </authorList>
    </citation>
    <scope>NUCLEOTIDE SEQUENCE</scope>
</reference>
<dbReference type="EMBL" id="BQNB010011964">
    <property type="protein sequence ID" value="GJS97459.1"/>
    <property type="molecule type" value="Genomic_DNA"/>
</dbReference>
<evidence type="ECO:0000313" key="2">
    <source>
        <dbReference type="Proteomes" id="UP001151760"/>
    </source>
</evidence>
<evidence type="ECO:0000313" key="1">
    <source>
        <dbReference type="EMBL" id="GJS97459.1"/>
    </source>
</evidence>
<sequence>MMEVIPDEEEVTVNAIPLATKPPSIVDWKIIKEGKIGYYQIIKADGNSKRYSSMIQMLKSFDKEDLETLWKSVKAKHGYTRPEEEYERVLWGDLKIMFEHNIEDVISLLEDMDSESEHMVAASKVPMLKPGEFEIWRMWIEQYIQMIDYALWEVIENGNSTPKTIVVEGVEKVIPPTTVEEIAKKRLEVKARSTLMMGIPNEHQLKFNSIKDVKSLLEAIKKRFWGFKSFEFLAGRFWDEKLSQEDVNQKLLRSLSPEWKTHIVVWRNKHELETMSMDGLYNNLKVYEPEVKGASSSNTSTQNMAFVSSNNSGSTNEAVNTAHGVSIVSTQFSASNSTNDLQQLHPDDLEDMDLRWQMAMLTMRARRFLKTLKEGNFMPPKHDFSGLEEFVNEPTVKKSVVETSEAKASTDKPKVVRKNNEAPIIEDWVSDNEEEDMPQAKKEKKTVKSINTAQPKTTVNSARPMTNVFNKAHSTVRRPINNKTTTKNSNFNKRVNTVSGMNVNTARPKAVVNAARPKAVLNVVKGNQCINHSEKGNPQMDLQDQGEQELLEQRFAAIVGYREKMWGMRSAMVSHGRLECKVEVLERVYVEGFVAAAYFRQPRGDVAHLVSKDSKEVLLLKQTEFVSKEVYTELLRSFAKLEKHSISLELALQQCQEQIKNDIVCKVTASNVFQKEREQYLEIQDLQAQLQDKNIAISELKKLIEKCKGKSVETNFDKSSVVRQPNAQRIPKP</sequence>
<organism evidence="1 2">
    <name type="scientific">Tanacetum coccineum</name>
    <dbReference type="NCBI Taxonomy" id="301880"/>
    <lineage>
        <taxon>Eukaryota</taxon>
        <taxon>Viridiplantae</taxon>
        <taxon>Streptophyta</taxon>
        <taxon>Embryophyta</taxon>
        <taxon>Tracheophyta</taxon>
        <taxon>Spermatophyta</taxon>
        <taxon>Magnoliopsida</taxon>
        <taxon>eudicotyledons</taxon>
        <taxon>Gunneridae</taxon>
        <taxon>Pentapetalae</taxon>
        <taxon>asterids</taxon>
        <taxon>campanulids</taxon>
        <taxon>Asterales</taxon>
        <taxon>Asteraceae</taxon>
        <taxon>Asteroideae</taxon>
        <taxon>Anthemideae</taxon>
        <taxon>Anthemidinae</taxon>
        <taxon>Tanacetum</taxon>
    </lineage>
</organism>
<proteinExistence type="predicted"/>
<name>A0ABQ5A4A0_9ASTR</name>